<sequence>MDHQPENSQIDRSKILVEEVKNLEEIIKRMASNSLEIKKWTVALVAGVLALKVGRGASSLIALIPLCAFWYLDAFYLRLERIFRKKYEWLIQYRPKHDDRLFDMDIGEFNNQVDSCFQIAKSKSVLLFYGGIGVPLMLVALYDLQPYLAAFGAGVLGAWLVCYLCKSN</sequence>
<reference evidence="2 3" key="1">
    <citation type="submission" date="2021-07" db="EMBL/GenBank/DDBJ databases">
        <title>Novel Helicobacter sp. Isolated from a dog.</title>
        <authorList>
            <person name="Rimbara E."/>
            <person name="Suzuki M."/>
        </authorList>
    </citation>
    <scope>NUCLEOTIDE SEQUENCE [LARGE SCALE GENOMIC DNA]</scope>
    <source>
        <strain evidence="3">NHP19-003</strain>
    </source>
</reference>
<feature type="transmembrane region" description="Helical" evidence="1">
    <location>
        <begin position="148"/>
        <end position="165"/>
    </location>
</feature>
<gene>
    <name evidence="2" type="ORF">NHP190003_07670</name>
</gene>
<dbReference type="RefSeq" id="WP_221280822.1">
    <property type="nucleotide sequence ID" value="NZ_AP024814.1"/>
</dbReference>
<keyword evidence="3" id="KW-1185">Reference proteome</keyword>
<evidence type="ECO:0000313" key="2">
    <source>
        <dbReference type="EMBL" id="BCZ17485.1"/>
    </source>
</evidence>
<keyword evidence="1" id="KW-1133">Transmembrane helix</keyword>
<organism evidence="2 3">
    <name type="scientific">Helicobacter gastrocanis</name>
    <dbReference type="NCBI Taxonomy" id="2849641"/>
    <lineage>
        <taxon>Bacteria</taxon>
        <taxon>Pseudomonadati</taxon>
        <taxon>Campylobacterota</taxon>
        <taxon>Epsilonproteobacteria</taxon>
        <taxon>Campylobacterales</taxon>
        <taxon>Helicobacteraceae</taxon>
        <taxon>Helicobacter</taxon>
    </lineage>
</organism>
<name>A0ABM7SA82_9HELI</name>
<keyword evidence="1" id="KW-0472">Membrane</keyword>
<accession>A0ABM7SA82</accession>
<evidence type="ECO:0000256" key="1">
    <source>
        <dbReference type="SAM" id="Phobius"/>
    </source>
</evidence>
<keyword evidence="1" id="KW-0812">Transmembrane</keyword>
<feature type="transmembrane region" description="Helical" evidence="1">
    <location>
        <begin position="125"/>
        <end position="142"/>
    </location>
</feature>
<dbReference type="Proteomes" id="UP000826775">
    <property type="component" value="Chromosome"/>
</dbReference>
<protein>
    <submittedName>
        <fullName evidence="2">Uncharacterized protein</fullName>
    </submittedName>
</protein>
<dbReference type="EMBL" id="AP024814">
    <property type="protein sequence ID" value="BCZ17485.1"/>
    <property type="molecule type" value="Genomic_DNA"/>
</dbReference>
<feature type="transmembrane region" description="Helical" evidence="1">
    <location>
        <begin position="60"/>
        <end position="79"/>
    </location>
</feature>
<proteinExistence type="predicted"/>
<evidence type="ECO:0000313" key="3">
    <source>
        <dbReference type="Proteomes" id="UP000826775"/>
    </source>
</evidence>